<dbReference type="SUPFAM" id="SSF81383">
    <property type="entry name" value="F-box domain"/>
    <property type="match status" value="1"/>
</dbReference>
<keyword evidence="2 5" id="KW-0863">Zinc-finger</keyword>
<accession>A0ABD1J5Z2</accession>
<dbReference type="PANTHER" id="PTHR15933:SF20">
    <property type="entry name" value="F-BOX DOMAIN-CONTAINING PROTEIN"/>
    <property type="match status" value="1"/>
</dbReference>
<feature type="zinc finger region" description="TRAF-type" evidence="5">
    <location>
        <begin position="48"/>
        <end position="91"/>
    </location>
</feature>
<keyword evidence="9" id="KW-1185">Reference proteome</keyword>
<keyword evidence="3" id="KW-0833">Ubl conjugation pathway</keyword>
<proteinExistence type="predicted"/>
<organism evidence="8 9">
    <name type="scientific">Coilia grayii</name>
    <name type="common">Gray's grenadier anchovy</name>
    <dbReference type="NCBI Taxonomy" id="363190"/>
    <lineage>
        <taxon>Eukaryota</taxon>
        <taxon>Metazoa</taxon>
        <taxon>Chordata</taxon>
        <taxon>Craniata</taxon>
        <taxon>Vertebrata</taxon>
        <taxon>Euteleostomi</taxon>
        <taxon>Actinopterygii</taxon>
        <taxon>Neopterygii</taxon>
        <taxon>Teleostei</taxon>
        <taxon>Clupei</taxon>
        <taxon>Clupeiformes</taxon>
        <taxon>Clupeoidei</taxon>
        <taxon>Engraulidae</taxon>
        <taxon>Coilinae</taxon>
        <taxon>Coilia</taxon>
    </lineage>
</organism>
<evidence type="ECO:0000256" key="1">
    <source>
        <dbReference type="ARBA" id="ARBA00022723"/>
    </source>
</evidence>
<dbReference type="EMBL" id="JBHFQA010000019">
    <property type="protein sequence ID" value="KAL2082239.1"/>
    <property type="molecule type" value="Genomic_DNA"/>
</dbReference>
<evidence type="ECO:0000259" key="7">
    <source>
        <dbReference type="PROSITE" id="PS50145"/>
    </source>
</evidence>
<evidence type="ECO:0000256" key="3">
    <source>
        <dbReference type="ARBA" id="ARBA00022786"/>
    </source>
</evidence>
<feature type="region of interest" description="Disordered" evidence="6">
    <location>
        <begin position="153"/>
        <end position="173"/>
    </location>
</feature>
<evidence type="ECO:0000313" key="9">
    <source>
        <dbReference type="Proteomes" id="UP001591681"/>
    </source>
</evidence>
<feature type="domain" description="TRAF-type" evidence="7">
    <location>
        <begin position="48"/>
        <end position="91"/>
    </location>
</feature>
<dbReference type="InterPro" id="IPR031890">
    <property type="entry name" value="Fbxo30/Fbxo40"/>
</dbReference>
<keyword evidence="4 5" id="KW-0862">Zinc</keyword>
<dbReference type="InterPro" id="IPR036047">
    <property type="entry name" value="F-box-like_dom_sf"/>
</dbReference>
<feature type="region of interest" description="Disordered" evidence="6">
    <location>
        <begin position="346"/>
        <end position="376"/>
    </location>
</feature>
<name>A0ABD1J5Z2_9TELE</name>
<feature type="compositionally biased region" description="Low complexity" evidence="6">
    <location>
        <begin position="347"/>
        <end position="372"/>
    </location>
</feature>
<protein>
    <recommendedName>
        <fullName evidence="7">TRAF-type domain-containing protein</fullName>
    </recommendedName>
</protein>
<dbReference type="PANTHER" id="PTHR15933">
    <property type="entry name" value="PROTEIN CBG16327"/>
    <property type="match status" value="1"/>
</dbReference>
<dbReference type="Pfam" id="PF15966">
    <property type="entry name" value="F-box_4"/>
    <property type="match status" value="2"/>
</dbReference>
<evidence type="ECO:0000256" key="5">
    <source>
        <dbReference type="PROSITE-ProRule" id="PRU00207"/>
    </source>
</evidence>
<keyword evidence="1 5" id="KW-0479">Metal-binding</keyword>
<evidence type="ECO:0000313" key="8">
    <source>
        <dbReference type="EMBL" id="KAL2082239.1"/>
    </source>
</evidence>
<gene>
    <name evidence="8" type="ORF">ACEWY4_022057</name>
</gene>
<evidence type="ECO:0000256" key="6">
    <source>
        <dbReference type="SAM" id="MobiDB-lite"/>
    </source>
</evidence>
<comment type="caution">
    <text evidence="8">The sequence shown here is derived from an EMBL/GenBank/DDBJ whole genome shotgun (WGS) entry which is preliminary data.</text>
</comment>
<dbReference type="InterPro" id="IPR043013">
    <property type="entry name" value="Znf_TRAF_N"/>
</dbReference>
<dbReference type="Gene3D" id="3.30.40.150">
    <property type="entry name" value="TRAF-like zinc-finger, N-terminal subdomain"/>
    <property type="match status" value="1"/>
</dbReference>
<reference evidence="8 9" key="1">
    <citation type="submission" date="2024-09" db="EMBL/GenBank/DDBJ databases">
        <title>A chromosome-level genome assembly of Gray's grenadier anchovy, Coilia grayii.</title>
        <authorList>
            <person name="Fu Z."/>
        </authorList>
    </citation>
    <scope>NUCLEOTIDE SEQUENCE [LARGE SCALE GENOMIC DNA]</scope>
    <source>
        <strain evidence="8">G4</strain>
        <tissue evidence="8">Muscle</tissue>
    </source>
</reference>
<evidence type="ECO:0000256" key="2">
    <source>
        <dbReference type="ARBA" id="ARBA00022771"/>
    </source>
</evidence>
<dbReference type="Pfam" id="PF15965">
    <property type="entry name" value="zf-TRAF_2"/>
    <property type="match status" value="1"/>
</dbReference>
<dbReference type="AlphaFoldDB" id="A0ABD1J5Z2"/>
<dbReference type="Proteomes" id="UP001591681">
    <property type="component" value="Unassembled WGS sequence"/>
</dbReference>
<dbReference type="GO" id="GO:0008270">
    <property type="term" value="F:zinc ion binding"/>
    <property type="evidence" value="ECO:0007669"/>
    <property type="project" value="UniProtKB-KW"/>
</dbReference>
<sequence>MATALHSHCSTCVNLHCVEPARPGASCEVTSCPLKCGSSFHSCKGPEHRLLCPLEAVPCPSQCYGCPVSMPRARVAQHLFVCPASVVRCRHTHIPNIRPSARAHTHNTLTSHTLLDEHSSDTHAASDTQTSLTQMPCTQVSQTADLQAIQPECNGKNMPEETLHKRSKSIPNGEDLVLGNTVVNGLSDDLKQGVNEVSSTKTPIASAAGVMDIDVNQSDRGETYEGGSVTPEAHQSTSEADASWENECLTSHPVGDLDALPPCYDREARLQLLQRFLPQDLNVRLANSPANNSGPTQPTEQPMEVCLPIANCLGSVELGTAAVAAENVEVSQAEACCAQVPSSTTTSDAAVSPSQAPPSAGTETGSLGSSSLHQGYDEEPAGAMCGQLFRRDEFLWHSRNVHADLDLLEHACPLATYGCPVVQRQLSAPRDAHLVYYARPGALGLLPAPPDVGPDPQGLDRLSVLPVELQRHLLGYLDGFSLNQLAMTSSRMREVCAGLLRVRGMVILRWTRCCHGDNDDNNNKNRGAGCSGGDGGGVCRWKVQDKVWRFSNSFSRVESWDVVDAPSLSNHLQSCQWNQVERPLEARALPCMSGHAALIESSVRRSTLNWLGSLARPPK</sequence>
<dbReference type="PROSITE" id="PS50145">
    <property type="entry name" value="ZF_TRAF"/>
    <property type="match status" value="1"/>
</dbReference>
<dbReference type="InterPro" id="IPR001810">
    <property type="entry name" value="F-box_dom"/>
</dbReference>
<evidence type="ECO:0000256" key="4">
    <source>
        <dbReference type="ARBA" id="ARBA00022833"/>
    </source>
</evidence>
<dbReference type="InterPro" id="IPR001293">
    <property type="entry name" value="Znf_TRAF"/>
</dbReference>